<comment type="caution">
    <text evidence="1">The sequence shown here is derived from an EMBL/GenBank/DDBJ whole genome shotgun (WGS) entry which is preliminary data.</text>
</comment>
<evidence type="ECO:0000313" key="1">
    <source>
        <dbReference type="EMBL" id="MFD1885525.1"/>
    </source>
</evidence>
<evidence type="ECO:0000313" key="2">
    <source>
        <dbReference type="Proteomes" id="UP001597233"/>
    </source>
</evidence>
<keyword evidence="2" id="KW-1185">Reference proteome</keyword>
<dbReference type="InterPro" id="IPR027417">
    <property type="entry name" value="P-loop_NTPase"/>
</dbReference>
<dbReference type="Proteomes" id="UP001597233">
    <property type="component" value="Unassembled WGS sequence"/>
</dbReference>
<dbReference type="SUPFAM" id="SSF52540">
    <property type="entry name" value="P-loop containing nucleoside triphosphate hydrolases"/>
    <property type="match status" value="1"/>
</dbReference>
<organism evidence="1 2">
    <name type="scientific">Paenibacillus wenxiniae</name>
    <dbReference type="NCBI Taxonomy" id="1636843"/>
    <lineage>
        <taxon>Bacteria</taxon>
        <taxon>Bacillati</taxon>
        <taxon>Bacillota</taxon>
        <taxon>Bacilli</taxon>
        <taxon>Bacillales</taxon>
        <taxon>Paenibacillaceae</taxon>
        <taxon>Paenibacillus</taxon>
    </lineage>
</organism>
<dbReference type="GO" id="GO:0016301">
    <property type="term" value="F:kinase activity"/>
    <property type="evidence" value="ECO:0007669"/>
    <property type="project" value="UniProtKB-KW"/>
</dbReference>
<protein>
    <submittedName>
        <fullName evidence="1">Shikimate kinase</fullName>
    </submittedName>
</protein>
<dbReference type="EMBL" id="JBHUEH010000011">
    <property type="protein sequence ID" value="MFD1885525.1"/>
    <property type="molecule type" value="Genomic_DNA"/>
</dbReference>
<name>A0ABW4RI71_9BACL</name>
<dbReference type="RefSeq" id="WP_347325793.1">
    <property type="nucleotide sequence ID" value="NZ_JBCGUH010000007.1"/>
</dbReference>
<proteinExistence type="predicted"/>
<dbReference type="Gene3D" id="3.40.50.300">
    <property type="entry name" value="P-loop containing nucleotide triphosphate hydrolases"/>
    <property type="match status" value="1"/>
</dbReference>
<gene>
    <name evidence="1" type="ORF">ACFSC9_08285</name>
</gene>
<keyword evidence="1" id="KW-0808">Transferase</keyword>
<sequence>MRFVILFGPQAVGKMTIGQQLAAQTGMKLFHNHMSIELVTALFDYASPAGQRLIGLIRREVFEEASRIENGMTGLIFTYVWAFDMPSEREYIEQISGLFRERGAEICWVELEADLNERCRRNTTDNRLLHKPSKRNIEWSNNELLDSHRIHRLNSFPGEITEPYYMRLDTTHIEPDEAAARIIAHFDMDK</sequence>
<keyword evidence="1" id="KW-0418">Kinase</keyword>
<accession>A0ABW4RI71</accession>
<reference evidence="2" key="1">
    <citation type="journal article" date="2019" name="Int. J. Syst. Evol. Microbiol.">
        <title>The Global Catalogue of Microorganisms (GCM) 10K type strain sequencing project: providing services to taxonomists for standard genome sequencing and annotation.</title>
        <authorList>
            <consortium name="The Broad Institute Genomics Platform"/>
            <consortium name="The Broad Institute Genome Sequencing Center for Infectious Disease"/>
            <person name="Wu L."/>
            <person name="Ma J."/>
        </authorList>
    </citation>
    <scope>NUCLEOTIDE SEQUENCE [LARGE SCALE GENOMIC DNA]</scope>
    <source>
        <strain evidence="2">CCUG 54950</strain>
    </source>
</reference>